<dbReference type="Proteomes" id="UP000235672">
    <property type="component" value="Unassembled WGS sequence"/>
</dbReference>
<dbReference type="AlphaFoldDB" id="A0A2J6QBB2"/>
<dbReference type="EMBL" id="KZ613474">
    <property type="protein sequence ID" value="PMD23562.1"/>
    <property type="molecule type" value="Genomic_DNA"/>
</dbReference>
<protein>
    <submittedName>
        <fullName evidence="1">Uncharacterized protein</fullName>
    </submittedName>
</protein>
<reference evidence="1 2" key="1">
    <citation type="submission" date="2016-05" db="EMBL/GenBank/DDBJ databases">
        <title>A degradative enzymes factory behind the ericoid mycorrhizal symbiosis.</title>
        <authorList>
            <consortium name="DOE Joint Genome Institute"/>
            <person name="Martino E."/>
            <person name="Morin E."/>
            <person name="Grelet G."/>
            <person name="Kuo A."/>
            <person name="Kohler A."/>
            <person name="Daghino S."/>
            <person name="Barry K."/>
            <person name="Choi C."/>
            <person name="Cichocki N."/>
            <person name="Clum A."/>
            <person name="Copeland A."/>
            <person name="Hainaut M."/>
            <person name="Haridas S."/>
            <person name="Labutti K."/>
            <person name="Lindquist E."/>
            <person name="Lipzen A."/>
            <person name="Khouja H.-R."/>
            <person name="Murat C."/>
            <person name="Ohm R."/>
            <person name="Olson A."/>
            <person name="Spatafora J."/>
            <person name="Veneault-Fourrey C."/>
            <person name="Henrissat B."/>
            <person name="Grigoriev I."/>
            <person name="Martin F."/>
            <person name="Perotto S."/>
        </authorList>
    </citation>
    <scope>NUCLEOTIDE SEQUENCE [LARGE SCALE GENOMIC DNA]</scope>
    <source>
        <strain evidence="1 2">UAMH 7357</strain>
    </source>
</reference>
<proteinExistence type="predicted"/>
<name>A0A2J6QBB2_9HELO</name>
<gene>
    <name evidence="1" type="ORF">NA56DRAFT_700952</name>
</gene>
<sequence length="159" mass="17864">MNSFLGTTTGMIHTRDICICHVVALAPEPNPRPQTRRQLISGSENFIGDETKPFIAQIPYSVDLNSDDRPALSMVQRSLRTVIEEREAAATPFLHVFPREALLDPSRPGPAVNKLCPGTKFLRVADRPRHPIHSKRTLIVVQLFMKCSRVELRDLTSKP</sequence>
<evidence type="ECO:0000313" key="2">
    <source>
        <dbReference type="Proteomes" id="UP000235672"/>
    </source>
</evidence>
<keyword evidence="2" id="KW-1185">Reference proteome</keyword>
<organism evidence="1 2">
    <name type="scientific">Hyaloscypha hepaticicola</name>
    <dbReference type="NCBI Taxonomy" id="2082293"/>
    <lineage>
        <taxon>Eukaryota</taxon>
        <taxon>Fungi</taxon>
        <taxon>Dikarya</taxon>
        <taxon>Ascomycota</taxon>
        <taxon>Pezizomycotina</taxon>
        <taxon>Leotiomycetes</taxon>
        <taxon>Helotiales</taxon>
        <taxon>Hyaloscyphaceae</taxon>
        <taxon>Hyaloscypha</taxon>
    </lineage>
</organism>
<accession>A0A2J6QBB2</accession>
<evidence type="ECO:0000313" key="1">
    <source>
        <dbReference type="EMBL" id="PMD23562.1"/>
    </source>
</evidence>